<keyword evidence="2" id="KW-1185">Reference proteome</keyword>
<sequence length="943" mass="103143">MSVGAGDGSPIASPAMSPSLPSGNSGPDGPSPTGGETKALAKTPDPAPVPEVNVNGEPVRSPRPSVSFNGAEGDETWGSNFWVTLADPQTSTLFFACPATGQVSWDPPVGTFVLPPNPEGEWWELSDESRGGIPYYYQTKSGETVWERPEGFVIPLGIIQQTALGRRLSQTGMRNKPLNGQNAQEPPDRPGYRRSRSYTADKEARHVSLRPGETEPARTRPSFSSTRSSPGRVPNPGTSPIKQPTAVRRSFTNDQSAQLTPSRSWSNGHHLPPIPGSPYSTEPSTPPSPAPPSPTPMSRKSLSSTPANGNSSPKDKEKRAAGSRSDTEDASLSRSRSKSSSYVPYRSPAPQSLNAAVEMLSLSDRRSTSDHGHPPPMQARPSQSSGDSRPRPSMTRTTPTKDKSSQKRDIPQSPSKHMAVPQSGGGFWMARSASTPPTVAGKIISSPILNQEATLNMSPVKNRAAGKPIPINSRPNPPHSPTATLASGTYPMLPHDLASDIQQFVESDFARQYFSTHRTGFIFRRKVPVAQMMTWQKAPLNSPLLTVTRSLKQDAVKIFKVIQHIMGDRERDKSLNVRVHADAPVAAFNNGSTTSLTGSSVGLLEEERWLLGEGLTHGELRDEIYCQLMKQLSGNPNAESVFKGWQMLCVLLITFPPSKNFETYLRSFMQQRTTQQEGRVDVMAKHCLRRLVAISKKGPRGKPPSMAEIETAADAAFNPSTFGESLDATMRLQERNYPREKIPIILPFLADGILALGGTKSEGIFRVPGDGDSVSELKLRIDRGYYNLDSVSDPNVLASLLKLWLRELCDPLVPEEMYNDCITHSRDPDACVRLVRRLPTINRRVVLFVISFLQLFLEEKVQGVTKMTSANIALVMAPNLLRCNSDSMAIVFTNAQYEQVFVYNLLLHLRCNEIDEDYVPVHGLGASPPSSPKPRASKSRNRR</sequence>
<comment type="caution">
    <text evidence="1">The sequence shown here is derived from an EMBL/GenBank/DDBJ whole genome shotgun (WGS) entry which is preliminary data.</text>
</comment>
<organism evidence="1 2">
    <name type="scientific">Leucogyrophana mollusca</name>
    <dbReference type="NCBI Taxonomy" id="85980"/>
    <lineage>
        <taxon>Eukaryota</taxon>
        <taxon>Fungi</taxon>
        <taxon>Dikarya</taxon>
        <taxon>Basidiomycota</taxon>
        <taxon>Agaricomycotina</taxon>
        <taxon>Agaricomycetes</taxon>
        <taxon>Agaricomycetidae</taxon>
        <taxon>Boletales</taxon>
        <taxon>Boletales incertae sedis</taxon>
        <taxon>Leucogyrophana</taxon>
    </lineage>
</organism>
<protein>
    <submittedName>
        <fullName evidence="1">RhoGAP-domain-containing protein</fullName>
    </submittedName>
</protein>
<evidence type="ECO:0000313" key="1">
    <source>
        <dbReference type="EMBL" id="KAH7920691.1"/>
    </source>
</evidence>
<dbReference type="Proteomes" id="UP000790709">
    <property type="component" value="Unassembled WGS sequence"/>
</dbReference>
<gene>
    <name evidence="1" type="ORF">BV22DRAFT_1039550</name>
</gene>
<name>A0ACB8B4H9_9AGAM</name>
<evidence type="ECO:0000313" key="2">
    <source>
        <dbReference type="Proteomes" id="UP000790709"/>
    </source>
</evidence>
<proteinExistence type="predicted"/>
<reference evidence="1" key="1">
    <citation type="journal article" date="2021" name="New Phytol.">
        <title>Evolutionary innovations through gain and loss of genes in the ectomycorrhizal Boletales.</title>
        <authorList>
            <person name="Wu G."/>
            <person name="Miyauchi S."/>
            <person name="Morin E."/>
            <person name="Kuo A."/>
            <person name="Drula E."/>
            <person name="Varga T."/>
            <person name="Kohler A."/>
            <person name="Feng B."/>
            <person name="Cao Y."/>
            <person name="Lipzen A."/>
            <person name="Daum C."/>
            <person name="Hundley H."/>
            <person name="Pangilinan J."/>
            <person name="Johnson J."/>
            <person name="Barry K."/>
            <person name="LaButti K."/>
            <person name="Ng V."/>
            <person name="Ahrendt S."/>
            <person name="Min B."/>
            <person name="Choi I.G."/>
            <person name="Park H."/>
            <person name="Plett J.M."/>
            <person name="Magnuson J."/>
            <person name="Spatafora J.W."/>
            <person name="Nagy L.G."/>
            <person name="Henrissat B."/>
            <person name="Grigoriev I.V."/>
            <person name="Yang Z.L."/>
            <person name="Xu J."/>
            <person name="Martin F.M."/>
        </authorList>
    </citation>
    <scope>NUCLEOTIDE SEQUENCE</scope>
    <source>
        <strain evidence="1">KUC20120723A-06</strain>
    </source>
</reference>
<dbReference type="EMBL" id="MU266564">
    <property type="protein sequence ID" value="KAH7920691.1"/>
    <property type="molecule type" value="Genomic_DNA"/>
</dbReference>
<accession>A0ACB8B4H9</accession>